<protein>
    <recommendedName>
        <fullName evidence="11">Tetraspanin</fullName>
    </recommendedName>
</protein>
<dbReference type="Proteomes" id="UP000663856">
    <property type="component" value="Unassembled WGS sequence"/>
</dbReference>
<gene>
    <name evidence="7" type="ORF">CJN711_LOCUS14377</name>
    <name evidence="8" type="ORF">KQP761_LOCUS36560</name>
    <name evidence="9" type="ORF">WKI299_LOCUS13523</name>
</gene>
<dbReference type="PANTHER" id="PTHR19282">
    <property type="entry name" value="TETRASPANIN"/>
    <property type="match status" value="1"/>
</dbReference>
<evidence type="ECO:0000313" key="10">
    <source>
        <dbReference type="Proteomes" id="UP000663855"/>
    </source>
</evidence>
<keyword evidence="3 6" id="KW-0812">Transmembrane</keyword>
<evidence type="ECO:0000313" key="7">
    <source>
        <dbReference type="EMBL" id="CAF1248743.1"/>
    </source>
</evidence>
<feature type="transmembrane region" description="Helical" evidence="6">
    <location>
        <begin position="28"/>
        <end position="48"/>
    </location>
</feature>
<dbReference type="OrthoDB" id="6134317at2759"/>
<evidence type="ECO:0000313" key="9">
    <source>
        <dbReference type="EMBL" id="CAF2067519.1"/>
    </source>
</evidence>
<evidence type="ECO:0000313" key="8">
    <source>
        <dbReference type="EMBL" id="CAF1680930.1"/>
    </source>
</evidence>
<dbReference type="Proteomes" id="UP000663855">
    <property type="component" value="Unassembled WGS sequence"/>
</dbReference>
<evidence type="ECO:0000256" key="3">
    <source>
        <dbReference type="ARBA" id="ARBA00022692"/>
    </source>
</evidence>
<dbReference type="SUPFAM" id="SSF48652">
    <property type="entry name" value="Tetraspanin"/>
    <property type="match status" value="1"/>
</dbReference>
<name>A0A814ZQQ3_9BILA</name>
<keyword evidence="4 6" id="KW-1133">Transmembrane helix</keyword>
<feature type="transmembrane region" description="Helical" evidence="6">
    <location>
        <begin position="85"/>
        <end position="104"/>
    </location>
</feature>
<dbReference type="Pfam" id="PF00335">
    <property type="entry name" value="Tetraspanin"/>
    <property type="match status" value="1"/>
</dbReference>
<evidence type="ECO:0000256" key="4">
    <source>
        <dbReference type="ARBA" id="ARBA00022989"/>
    </source>
</evidence>
<reference evidence="7" key="1">
    <citation type="submission" date="2021-02" db="EMBL/GenBank/DDBJ databases">
        <authorList>
            <person name="Nowell W R."/>
        </authorList>
    </citation>
    <scope>NUCLEOTIDE SEQUENCE</scope>
</reference>
<feature type="transmembrane region" description="Helical" evidence="6">
    <location>
        <begin position="116"/>
        <end position="140"/>
    </location>
</feature>
<evidence type="ECO:0000256" key="5">
    <source>
        <dbReference type="ARBA" id="ARBA00023136"/>
    </source>
</evidence>
<evidence type="ECO:0008006" key="11">
    <source>
        <dbReference type="Google" id="ProtNLM"/>
    </source>
</evidence>
<dbReference type="Gene3D" id="1.10.1450.10">
    <property type="entry name" value="Tetraspanin"/>
    <property type="match status" value="1"/>
</dbReference>
<evidence type="ECO:0000256" key="2">
    <source>
        <dbReference type="ARBA" id="ARBA00006840"/>
    </source>
</evidence>
<comment type="caution">
    <text evidence="7">The sequence shown here is derived from an EMBL/GenBank/DDBJ whole genome shotgun (WGS) entry which is preliminary data.</text>
</comment>
<organism evidence="7 10">
    <name type="scientific">Rotaria magnacalcarata</name>
    <dbReference type="NCBI Taxonomy" id="392030"/>
    <lineage>
        <taxon>Eukaryota</taxon>
        <taxon>Metazoa</taxon>
        <taxon>Spiralia</taxon>
        <taxon>Gnathifera</taxon>
        <taxon>Rotifera</taxon>
        <taxon>Eurotatoria</taxon>
        <taxon>Bdelloidea</taxon>
        <taxon>Philodinida</taxon>
        <taxon>Philodinidae</taxon>
        <taxon>Rotaria</taxon>
    </lineage>
</organism>
<proteinExistence type="inferred from homology"/>
<dbReference type="Proteomes" id="UP000663834">
    <property type="component" value="Unassembled WGS sequence"/>
</dbReference>
<sequence length="327" mass="37963">MSRRKTQKSINLKLFKIGRGSMNCQLKFVRLIMVLVNIILFLIGATLLGEGIDLLVARRFQNFTELILTVEDSNIRQNRMASDEILYIVLIFPGIMFLLIGFLGCSGATTGVECLLFFYSFGIVMNLVFQLIITISLIVFPVELREKFIFTIRSLIREKYKGPIEQDLQLASYLWDLVMHQLQCCGIESKHDFDITKSWNRTNPWWKSPMSMEKKDFKYPLTCCPMNSNSSGKDLQVFQKAINCAINGSDIYEIGCYRKIVDVVSSNQRIIFIIVAFIFIIEMTALVFVLVIYNRNRMRRIDYTMEALPPPYSARTRRNNSHLYFRI</sequence>
<dbReference type="PROSITE" id="PS00421">
    <property type="entry name" value="TM4_1"/>
    <property type="match status" value="1"/>
</dbReference>
<keyword evidence="5 6" id="KW-0472">Membrane</keyword>
<dbReference type="EMBL" id="CAJNOW010020699">
    <property type="protein sequence ID" value="CAF1680930.1"/>
    <property type="molecule type" value="Genomic_DNA"/>
</dbReference>
<evidence type="ECO:0000256" key="1">
    <source>
        <dbReference type="ARBA" id="ARBA00004141"/>
    </source>
</evidence>
<dbReference type="InterPro" id="IPR008952">
    <property type="entry name" value="Tetraspanin_EC2_sf"/>
</dbReference>
<accession>A0A814ZQQ3</accession>
<dbReference type="AlphaFoldDB" id="A0A814ZQQ3"/>
<dbReference type="InterPro" id="IPR018503">
    <property type="entry name" value="Tetraspanin_CS"/>
</dbReference>
<dbReference type="InterPro" id="IPR018499">
    <property type="entry name" value="Tetraspanin/Peripherin"/>
</dbReference>
<dbReference type="GO" id="GO:0016020">
    <property type="term" value="C:membrane"/>
    <property type="evidence" value="ECO:0007669"/>
    <property type="project" value="UniProtKB-SubCell"/>
</dbReference>
<comment type="similarity">
    <text evidence="2">Belongs to the tetraspanin (TM4SF) family.</text>
</comment>
<feature type="transmembrane region" description="Helical" evidence="6">
    <location>
        <begin position="270"/>
        <end position="293"/>
    </location>
</feature>
<dbReference type="EMBL" id="CAJNOV010006479">
    <property type="protein sequence ID" value="CAF1248743.1"/>
    <property type="molecule type" value="Genomic_DNA"/>
</dbReference>
<dbReference type="PRINTS" id="PR00259">
    <property type="entry name" value="TMFOUR"/>
</dbReference>
<evidence type="ECO:0000256" key="6">
    <source>
        <dbReference type="SAM" id="Phobius"/>
    </source>
</evidence>
<dbReference type="EMBL" id="CAJNRF010005114">
    <property type="protein sequence ID" value="CAF2067519.1"/>
    <property type="molecule type" value="Genomic_DNA"/>
</dbReference>
<comment type="subcellular location">
    <subcellularLocation>
        <location evidence="1">Membrane</location>
        <topology evidence="1">Multi-pass membrane protein</topology>
    </subcellularLocation>
</comment>